<dbReference type="AlphaFoldDB" id="A0AAV2NRY1"/>
<protein>
    <submittedName>
        <fullName evidence="1">Uncharacterized protein</fullName>
    </submittedName>
</protein>
<evidence type="ECO:0000313" key="2">
    <source>
        <dbReference type="Proteomes" id="UP001497644"/>
    </source>
</evidence>
<dbReference type="Proteomes" id="UP001497644">
    <property type="component" value="Chromosome 4"/>
</dbReference>
<organism evidence="1 2">
    <name type="scientific">Lasius platythorax</name>
    <dbReference type="NCBI Taxonomy" id="488582"/>
    <lineage>
        <taxon>Eukaryota</taxon>
        <taxon>Metazoa</taxon>
        <taxon>Ecdysozoa</taxon>
        <taxon>Arthropoda</taxon>
        <taxon>Hexapoda</taxon>
        <taxon>Insecta</taxon>
        <taxon>Pterygota</taxon>
        <taxon>Neoptera</taxon>
        <taxon>Endopterygota</taxon>
        <taxon>Hymenoptera</taxon>
        <taxon>Apocrita</taxon>
        <taxon>Aculeata</taxon>
        <taxon>Formicoidea</taxon>
        <taxon>Formicidae</taxon>
        <taxon>Formicinae</taxon>
        <taxon>Lasius</taxon>
        <taxon>Lasius</taxon>
    </lineage>
</organism>
<proteinExistence type="predicted"/>
<keyword evidence="2" id="KW-1185">Reference proteome</keyword>
<name>A0AAV2NRY1_9HYME</name>
<evidence type="ECO:0000313" key="1">
    <source>
        <dbReference type="EMBL" id="CAL1682559.1"/>
    </source>
</evidence>
<reference evidence="1" key="1">
    <citation type="submission" date="2024-04" db="EMBL/GenBank/DDBJ databases">
        <authorList>
            <consortium name="Molecular Ecology Group"/>
        </authorList>
    </citation>
    <scope>NUCLEOTIDE SEQUENCE</scope>
</reference>
<sequence length="93" mass="10531">MFPFDLLHRGQSLGIDDLSRKIAYLLQTLPDSYLESLGSEIPMSESQTGFTANEYKNSSGTRAVLMIHLTNERSSPQIENELLRRINDDKGEE</sequence>
<dbReference type="EMBL" id="OZ034827">
    <property type="protein sequence ID" value="CAL1682559.1"/>
    <property type="molecule type" value="Genomic_DNA"/>
</dbReference>
<accession>A0AAV2NRY1</accession>
<gene>
    <name evidence="1" type="ORF">LPLAT_LOCUS8462</name>
</gene>